<evidence type="ECO:0000256" key="7">
    <source>
        <dbReference type="ARBA" id="ARBA00070925"/>
    </source>
</evidence>
<dbReference type="InterPro" id="IPR036397">
    <property type="entry name" value="RNaseH_sf"/>
</dbReference>
<sequence length="177" mass="20436">MNFVALDFETASHQRHSACSIALTVVRNSQIVDHYYSLIKPETEFFWRNVQIHGITKEDVQTAPSFPEVWETIKPFFKENKLIVAHNLPFDRGVLQGCLDYYQLQQPHFQTLCTVQSSRKLITEIPNHKLNTVCDHLGIRLDNHHNALEDSNACATILLYLEDHFGTDPLKKLVKHV</sequence>
<dbReference type="RefSeq" id="WP_089976252.1">
    <property type="nucleotide sequence ID" value="NZ_CP084916.1"/>
</dbReference>
<evidence type="ECO:0000256" key="2">
    <source>
        <dbReference type="ARBA" id="ARBA00022695"/>
    </source>
</evidence>
<dbReference type="InterPro" id="IPR012337">
    <property type="entry name" value="RNaseH-like_sf"/>
</dbReference>
<keyword evidence="2" id="KW-0548">Nucleotidyltransferase</keyword>
<keyword evidence="4" id="KW-0540">Nuclease</keyword>
<evidence type="ECO:0000313" key="9">
    <source>
        <dbReference type="EMBL" id="SDQ21199.1"/>
    </source>
</evidence>
<keyword evidence="1" id="KW-0808">Transferase</keyword>
<proteinExistence type="predicted"/>
<gene>
    <name evidence="9" type="ORF">SAMN04487752_1265</name>
</gene>
<keyword evidence="5" id="KW-0269">Exonuclease</keyword>
<evidence type="ECO:0000256" key="1">
    <source>
        <dbReference type="ARBA" id="ARBA00022679"/>
    </source>
</evidence>
<dbReference type="FunFam" id="3.30.420.10:FF:000045">
    <property type="entry name" value="3'-5' exonuclease DinG"/>
    <property type="match status" value="1"/>
</dbReference>
<dbReference type="Proteomes" id="UP000199481">
    <property type="component" value="Unassembled WGS sequence"/>
</dbReference>
<protein>
    <recommendedName>
        <fullName evidence="7">DNA polymerase III polC-type</fullName>
    </recommendedName>
</protein>
<keyword evidence="3" id="KW-0235">DNA replication</keyword>
<evidence type="ECO:0000256" key="6">
    <source>
        <dbReference type="ARBA" id="ARBA00022932"/>
    </source>
</evidence>
<dbReference type="GO" id="GO:0006260">
    <property type="term" value="P:DNA replication"/>
    <property type="evidence" value="ECO:0007669"/>
    <property type="project" value="UniProtKB-KW"/>
</dbReference>
<dbReference type="GO" id="GO:0008408">
    <property type="term" value="F:3'-5' exonuclease activity"/>
    <property type="evidence" value="ECO:0007669"/>
    <property type="project" value="TreeGrafter"/>
</dbReference>
<dbReference type="EMBL" id="FNJW01000008">
    <property type="protein sequence ID" value="SDQ21199.1"/>
    <property type="molecule type" value="Genomic_DNA"/>
</dbReference>
<dbReference type="Gene3D" id="3.30.420.10">
    <property type="entry name" value="Ribonuclease H-like superfamily/Ribonuclease H"/>
    <property type="match status" value="1"/>
</dbReference>
<dbReference type="PANTHER" id="PTHR30231">
    <property type="entry name" value="DNA POLYMERASE III SUBUNIT EPSILON"/>
    <property type="match status" value="1"/>
</dbReference>
<keyword evidence="6" id="KW-0239">DNA-directed DNA polymerase</keyword>
<evidence type="ECO:0000256" key="4">
    <source>
        <dbReference type="ARBA" id="ARBA00022722"/>
    </source>
</evidence>
<evidence type="ECO:0000256" key="5">
    <source>
        <dbReference type="ARBA" id="ARBA00022839"/>
    </source>
</evidence>
<name>A0A1H0Z195_9LACT</name>
<accession>A0A1H0Z195</accession>
<dbReference type="SMART" id="SM00479">
    <property type="entry name" value="EXOIII"/>
    <property type="match status" value="1"/>
</dbReference>
<evidence type="ECO:0000259" key="8">
    <source>
        <dbReference type="SMART" id="SM00479"/>
    </source>
</evidence>
<dbReference type="Pfam" id="PF00929">
    <property type="entry name" value="RNase_T"/>
    <property type="match status" value="1"/>
</dbReference>
<evidence type="ECO:0000256" key="3">
    <source>
        <dbReference type="ARBA" id="ARBA00022705"/>
    </source>
</evidence>
<organism evidence="9 10">
    <name type="scientific">Carnobacterium viridans</name>
    <dbReference type="NCBI Taxonomy" id="174587"/>
    <lineage>
        <taxon>Bacteria</taxon>
        <taxon>Bacillati</taxon>
        <taxon>Bacillota</taxon>
        <taxon>Bacilli</taxon>
        <taxon>Lactobacillales</taxon>
        <taxon>Carnobacteriaceae</taxon>
        <taxon>Carnobacterium</taxon>
    </lineage>
</organism>
<keyword evidence="10" id="KW-1185">Reference proteome</keyword>
<dbReference type="InterPro" id="IPR013520">
    <property type="entry name" value="Ribonucl_H"/>
</dbReference>
<dbReference type="GO" id="GO:0005829">
    <property type="term" value="C:cytosol"/>
    <property type="evidence" value="ECO:0007669"/>
    <property type="project" value="TreeGrafter"/>
</dbReference>
<reference evidence="10" key="1">
    <citation type="submission" date="2016-10" db="EMBL/GenBank/DDBJ databases">
        <authorList>
            <person name="Varghese N."/>
            <person name="Submissions S."/>
        </authorList>
    </citation>
    <scope>NUCLEOTIDE SEQUENCE [LARGE SCALE GENOMIC DNA]</scope>
    <source>
        <strain evidence="10">MPL-11</strain>
    </source>
</reference>
<dbReference type="PANTHER" id="PTHR30231:SF42">
    <property type="entry name" value="EXONUCLEASE"/>
    <property type="match status" value="1"/>
</dbReference>
<dbReference type="GO" id="GO:0003887">
    <property type="term" value="F:DNA-directed DNA polymerase activity"/>
    <property type="evidence" value="ECO:0007669"/>
    <property type="project" value="UniProtKB-KW"/>
</dbReference>
<feature type="domain" description="Exonuclease" evidence="8">
    <location>
        <begin position="2"/>
        <end position="167"/>
    </location>
</feature>
<keyword evidence="5" id="KW-0378">Hydrolase</keyword>
<dbReference type="GO" id="GO:0003676">
    <property type="term" value="F:nucleic acid binding"/>
    <property type="evidence" value="ECO:0007669"/>
    <property type="project" value="InterPro"/>
</dbReference>
<dbReference type="CDD" id="cd06130">
    <property type="entry name" value="DNA_pol_III_epsilon_like"/>
    <property type="match status" value="1"/>
</dbReference>
<evidence type="ECO:0000313" key="10">
    <source>
        <dbReference type="Proteomes" id="UP000199481"/>
    </source>
</evidence>
<dbReference type="AlphaFoldDB" id="A0A1H0Z195"/>
<dbReference type="SUPFAM" id="SSF53098">
    <property type="entry name" value="Ribonuclease H-like"/>
    <property type="match status" value="1"/>
</dbReference>